<dbReference type="AlphaFoldDB" id="A0AAW2DJD9"/>
<comment type="caution">
    <text evidence="3">The sequence shown here is derived from an EMBL/GenBank/DDBJ whole genome shotgun (WGS) entry which is preliminary data.</text>
</comment>
<evidence type="ECO:0000313" key="4">
    <source>
        <dbReference type="Proteomes" id="UP001459277"/>
    </source>
</evidence>
<feature type="domain" description="3-hydroxyisobutyrate dehydrogenase-like NAD-binding" evidence="2">
    <location>
        <begin position="178"/>
        <end position="295"/>
    </location>
</feature>
<reference evidence="3 4" key="1">
    <citation type="submission" date="2024-01" db="EMBL/GenBank/DDBJ databases">
        <title>A telomere-to-telomere, gap-free genome of sweet tea (Lithocarpus litseifolius).</title>
        <authorList>
            <person name="Zhou J."/>
        </authorList>
    </citation>
    <scope>NUCLEOTIDE SEQUENCE [LARGE SCALE GENOMIC DNA]</scope>
    <source>
        <strain evidence="3">Zhou-2022a</strain>
        <tissue evidence="3">Leaf</tissue>
    </source>
</reference>
<gene>
    <name evidence="3" type="ORF">SO802_010797</name>
</gene>
<evidence type="ECO:0000259" key="2">
    <source>
        <dbReference type="Pfam" id="PF14833"/>
    </source>
</evidence>
<dbReference type="GO" id="GO:0051287">
    <property type="term" value="F:NAD binding"/>
    <property type="evidence" value="ECO:0007669"/>
    <property type="project" value="InterPro"/>
</dbReference>
<dbReference type="GO" id="GO:0016616">
    <property type="term" value="F:oxidoreductase activity, acting on the CH-OH group of donors, NAD or NADP as acceptor"/>
    <property type="evidence" value="ECO:0007669"/>
    <property type="project" value="UniProtKB-ARBA"/>
</dbReference>
<dbReference type="InterPro" id="IPR029154">
    <property type="entry name" value="HIBADH-like_NADP-bd"/>
</dbReference>
<dbReference type="InterPro" id="IPR008927">
    <property type="entry name" value="6-PGluconate_DH-like_C_sf"/>
</dbReference>
<dbReference type="Pfam" id="PF14833">
    <property type="entry name" value="NAD_binding_11"/>
    <property type="match status" value="1"/>
</dbReference>
<keyword evidence="4" id="KW-1185">Reference proteome</keyword>
<evidence type="ECO:0000259" key="1">
    <source>
        <dbReference type="Pfam" id="PF03446"/>
    </source>
</evidence>
<name>A0AAW2DJD9_9ROSI</name>
<dbReference type="SUPFAM" id="SSF51735">
    <property type="entry name" value="NAD(P)-binding Rossmann-fold domains"/>
    <property type="match status" value="1"/>
</dbReference>
<dbReference type="PANTHER" id="PTHR43060:SF15">
    <property type="entry name" value="3-HYDROXYISOBUTYRATE DEHYDROGENASE-LIKE 1, MITOCHONDRIAL-RELATED"/>
    <property type="match status" value="1"/>
</dbReference>
<dbReference type="EMBL" id="JAZDWU010000003">
    <property type="protein sequence ID" value="KAL0009295.1"/>
    <property type="molecule type" value="Genomic_DNA"/>
</dbReference>
<dbReference type="Pfam" id="PF03446">
    <property type="entry name" value="NAD_binding_2"/>
    <property type="match status" value="1"/>
</dbReference>
<accession>A0AAW2DJD9</accession>
<dbReference type="Gene3D" id="1.10.1040.10">
    <property type="entry name" value="N-(1-d-carboxylethyl)-l-norvaline Dehydrogenase, domain 2"/>
    <property type="match status" value="1"/>
</dbReference>
<feature type="domain" description="6-phosphogluconate dehydrogenase NADP-binding" evidence="1">
    <location>
        <begin position="16"/>
        <end position="173"/>
    </location>
</feature>
<sequence>MANTTDTELISPSNTRVGWIGTGVMGRSMCSHVIKAGYTLTVFNRTLSKAQPLLDMGAHLAQSPHHLASQSDVVFSIVGYPSDVRSVLLDPTSGALSGLRHGGILVDMTTSEPSLAAEISAAASSKDCFSIDAPVSGGDLGAKNGRLAIFAGGDEAVVKRLSPLLALLGKVNYMGATGKGQFAKLANQITIASTMVGLVEGMVYAHKAGLDVGLFLEAISSGAAGSKSLDSHGNRILKRDFEPGFYVNHFVKDLGICLKECQNMGLALPGLALAQQLYLSLKANGEGNLGTRALILALERLNNVSLQSTTGKVIALESLAPKQAITSIPFRDASKSFASVAAGKQKNNDGGGDEGKNKTILIQNTNLEQPEVKSLLVSSCNNREESILGQREHPGVKILSKSSRNNRVTCKESTLGQREQLRAKILSTIDGIENKALGVSESRALPLVERQVDASSSVDRLTPMRVLDVLSTRKESTSRCSSNLVNPNSSKAVFFGFTGFGAEETQGLGRWDFGFIGDMVISWAVAGIEPSIVKEGSPFLCRQPWVVHNRFSPFSDLGNGLEVEVEEGEAYEEEQSSGLVDSVEEFQPNFGLHILPWEANWVDDSGCDCGKNYNWVLDCEPLSQWEKNDLNEGLLAQDSIKGTQINPPVNLQSNLDVMGREMNSFMDPSKEVIDEKEEAEKEGNEIRSQVLKWLDDVVKLQLRVNQIREEVVDNKKPSRCSLSCSKRNRAVSREVQEILEEIKSLPEAGTFHSMSFYMKLMLLISTIVTWDAYAALKIDRNQGGGAINVLETDIADPKFLMCEGAYRKTY</sequence>
<organism evidence="3 4">
    <name type="scientific">Lithocarpus litseifolius</name>
    <dbReference type="NCBI Taxonomy" id="425828"/>
    <lineage>
        <taxon>Eukaryota</taxon>
        <taxon>Viridiplantae</taxon>
        <taxon>Streptophyta</taxon>
        <taxon>Embryophyta</taxon>
        <taxon>Tracheophyta</taxon>
        <taxon>Spermatophyta</taxon>
        <taxon>Magnoliopsida</taxon>
        <taxon>eudicotyledons</taxon>
        <taxon>Gunneridae</taxon>
        <taxon>Pentapetalae</taxon>
        <taxon>rosids</taxon>
        <taxon>fabids</taxon>
        <taxon>Fagales</taxon>
        <taxon>Fagaceae</taxon>
        <taxon>Lithocarpus</taxon>
    </lineage>
</organism>
<evidence type="ECO:0000313" key="3">
    <source>
        <dbReference type="EMBL" id="KAL0009295.1"/>
    </source>
</evidence>
<dbReference type="InterPro" id="IPR036291">
    <property type="entry name" value="NAD(P)-bd_dom_sf"/>
</dbReference>
<dbReference type="Proteomes" id="UP001459277">
    <property type="component" value="Unassembled WGS sequence"/>
</dbReference>
<dbReference type="PANTHER" id="PTHR43060">
    <property type="entry name" value="3-HYDROXYISOBUTYRATE DEHYDROGENASE-LIKE 1, MITOCHONDRIAL-RELATED"/>
    <property type="match status" value="1"/>
</dbReference>
<dbReference type="InterPro" id="IPR006115">
    <property type="entry name" value="6PGDH_NADP-bd"/>
</dbReference>
<dbReference type="InterPro" id="IPR013328">
    <property type="entry name" value="6PGD_dom2"/>
</dbReference>
<protein>
    <submittedName>
        <fullName evidence="3">Uncharacterized protein</fullName>
    </submittedName>
</protein>
<dbReference type="Gene3D" id="3.40.50.720">
    <property type="entry name" value="NAD(P)-binding Rossmann-like Domain"/>
    <property type="match status" value="1"/>
</dbReference>
<dbReference type="GO" id="GO:0050661">
    <property type="term" value="F:NADP binding"/>
    <property type="evidence" value="ECO:0007669"/>
    <property type="project" value="InterPro"/>
</dbReference>
<proteinExistence type="predicted"/>
<dbReference type="SUPFAM" id="SSF48179">
    <property type="entry name" value="6-phosphogluconate dehydrogenase C-terminal domain-like"/>
    <property type="match status" value="1"/>
</dbReference>